<evidence type="ECO:0000313" key="6">
    <source>
        <dbReference type="EMBL" id="MFC1403015.1"/>
    </source>
</evidence>
<dbReference type="InterPro" id="IPR006311">
    <property type="entry name" value="TAT_signal"/>
</dbReference>
<dbReference type="InterPro" id="IPR006584">
    <property type="entry name" value="Cellulose-bd_IV"/>
</dbReference>
<keyword evidence="7" id="KW-1185">Reference proteome</keyword>
<evidence type="ECO:0000256" key="3">
    <source>
        <dbReference type="SAM" id="SignalP"/>
    </source>
</evidence>
<feature type="signal peptide" evidence="3">
    <location>
        <begin position="1"/>
        <end position="30"/>
    </location>
</feature>
<gene>
    <name evidence="6" type="ORF">ACEZDJ_17125</name>
</gene>
<feature type="region of interest" description="Disordered" evidence="2">
    <location>
        <begin position="401"/>
        <end position="426"/>
    </location>
</feature>
<evidence type="ECO:0000313" key="7">
    <source>
        <dbReference type="Proteomes" id="UP001592528"/>
    </source>
</evidence>
<dbReference type="InterPro" id="IPR037176">
    <property type="entry name" value="Osmotin/thaumatin-like_sf"/>
</dbReference>
<reference evidence="6 7" key="1">
    <citation type="submission" date="2024-09" db="EMBL/GenBank/DDBJ databases">
        <authorList>
            <person name="Lee S.D."/>
        </authorList>
    </citation>
    <scope>NUCLEOTIDE SEQUENCE [LARGE SCALE GENOMIC DNA]</scope>
    <source>
        <strain evidence="6 7">N1-5</strain>
    </source>
</reference>
<dbReference type="Pfam" id="PF16483">
    <property type="entry name" value="Glyco_hydro_64"/>
    <property type="match status" value="1"/>
</dbReference>
<name>A0ABV6UNI5_9ACTN</name>
<comment type="caution">
    <text evidence="6">The sequence shown here is derived from an EMBL/GenBank/DDBJ whole genome shotgun (WGS) entry which is preliminary data.</text>
</comment>
<sequence length="561" mass="57766">MISRRKLISASIAAVAAPVLLTTIRRSASASTTATLPVQLANNTSSATVYAYVLGLDLNQGNSWAFLEADGSTLYHPPSPSAPGAALGADCAIALNAPGSPAKTIYVPHLASGRIYFSIGSKLTFLVNPGPGIAMPSVSNPTDPNIATAYSFCEFTYDTTQLYANISYVDFASVPISFNLQTPQGAQTVNGLPAGGLETVASALRAQAATDGSDWAKLIVTNSSGATLRVLSPNTAITANPALFSGYLDSYIDQVWTKYQSTDLVIDTQASWGTTTGRVSNGVLSFPGVGSFAKPSTAAVFNCSSAPFTTGNDEMGNLSARLAAALNRTTLLADANQPDGENPSAFYAQARTNHYARIVHQTSTDHLGYAFPYDDVHPAGVDFEGRVQSASPTSLTISVGAAQGGSTTTSASASATPTSGTGTGTGAFGTIQAESYSGQSGTQTETCSDTNGGQDVGWIANGDWLSYSGIDFGSTGATQFQARVASGAAAGVSGLVQVRLNSPTGTVLGSFSLASTGGWQTWQTVPATITRTTGVQTVYLTFSSGQPADFVNINWFTFKAS</sequence>
<dbReference type="InterPro" id="IPR008979">
    <property type="entry name" value="Galactose-bd-like_sf"/>
</dbReference>
<dbReference type="PROSITE" id="PS52006">
    <property type="entry name" value="GH64"/>
    <property type="match status" value="1"/>
</dbReference>
<accession>A0ABV6UNI5</accession>
<dbReference type="SMART" id="SM00606">
    <property type="entry name" value="CBD_IV"/>
    <property type="match status" value="1"/>
</dbReference>
<proteinExistence type="predicted"/>
<dbReference type="InterPro" id="IPR042517">
    <property type="entry name" value="Glyco_hydro_64_N_2"/>
</dbReference>
<evidence type="ECO:0000256" key="1">
    <source>
        <dbReference type="ARBA" id="ARBA00022729"/>
    </source>
</evidence>
<dbReference type="InterPro" id="IPR032477">
    <property type="entry name" value="Glyco_hydro_64"/>
</dbReference>
<dbReference type="EMBL" id="JBHEZZ010000008">
    <property type="protein sequence ID" value="MFC1403015.1"/>
    <property type="molecule type" value="Genomic_DNA"/>
</dbReference>
<dbReference type="CDD" id="cd04084">
    <property type="entry name" value="CBM6_xylanase-like"/>
    <property type="match status" value="1"/>
</dbReference>
<dbReference type="CDD" id="cd09220">
    <property type="entry name" value="GH64-GluB-like"/>
    <property type="match status" value="1"/>
</dbReference>
<feature type="domain" description="GH64" evidence="5">
    <location>
        <begin position="33"/>
        <end position="401"/>
    </location>
</feature>
<evidence type="ECO:0000259" key="4">
    <source>
        <dbReference type="PROSITE" id="PS51175"/>
    </source>
</evidence>
<dbReference type="Proteomes" id="UP001592528">
    <property type="component" value="Unassembled WGS sequence"/>
</dbReference>
<dbReference type="PROSITE" id="PS51318">
    <property type="entry name" value="TAT"/>
    <property type="match status" value="1"/>
</dbReference>
<dbReference type="Gene3D" id="2.60.110.10">
    <property type="entry name" value="Thaumatin"/>
    <property type="match status" value="1"/>
</dbReference>
<dbReference type="Gene3D" id="3.30.920.50">
    <property type="entry name" value="Beta-1,3-glucanase, C-terminal domain"/>
    <property type="match status" value="1"/>
</dbReference>
<evidence type="ECO:0000259" key="5">
    <source>
        <dbReference type="PROSITE" id="PS52006"/>
    </source>
</evidence>
<dbReference type="Gene3D" id="2.60.120.260">
    <property type="entry name" value="Galactose-binding domain-like"/>
    <property type="match status" value="1"/>
</dbReference>
<evidence type="ECO:0000256" key="2">
    <source>
        <dbReference type="SAM" id="MobiDB-lite"/>
    </source>
</evidence>
<dbReference type="SUPFAM" id="SSF49785">
    <property type="entry name" value="Galactose-binding domain-like"/>
    <property type="match status" value="1"/>
</dbReference>
<dbReference type="InterPro" id="IPR005084">
    <property type="entry name" value="CBM6"/>
</dbReference>
<dbReference type="RefSeq" id="WP_030249237.1">
    <property type="nucleotide sequence ID" value="NZ_JBHEZZ010000008.1"/>
</dbReference>
<dbReference type="PANTHER" id="PTHR38165:SF1">
    <property type="entry name" value="GLUCANASE B"/>
    <property type="match status" value="1"/>
</dbReference>
<dbReference type="Pfam" id="PF03422">
    <property type="entry name" value="CBM_6"/>
    <property type="match status" value="1"/>
</dbReference>
<feature type="domain" description="CBM6" evidence="4">
    <location>
        <begin position="429"/>
        <end position="559"/>
    </location>
</feature>
<dbReference type="PANTHER" id="PTHR38165">
    <property type="match status" value="1"/>
</dbReference>
<keyword evidence="1 3" id="KW-0732">Signal</keyword>
<dbReference type="InterPro" id="IPR037398">
    <property type="entry name" value="Glyco_hydro_64_fam"/>
</dbReference>
<dbReference type="PROSITE" id="PS51175">
    <property type="entry name" value="CBM6"/>
    <property type="match status" value="1"/>
</dbReference>
<feature type="compositionally biased region" description="Low complexity" evidence="2">
    <location>
        <begin position="401"/>
        <end position="420"/>
    </location>
</feature>
<protein>
    <submittedName>
        <fullName evidence="6">Beta-1,3-glucanase family protein</fullName>
    </submittedName>
</protein>
<organism evidence="6 7">
    <name type="scientific">Streptacidiphilus cavernicola</name>
    <dbReference type="NCBI Taxonomy" id="3342716"/>
    <lineage>
        <taxon>Bacteria</taxon>
        <taxon>Bacillati</taxon>
        <taxon>Actinomycetota</taxon>
        <taxon>Actinomycetes</taxon>
        <taxon>Kitasatosporales</taxon>
        <taxon>Streptomycetaceae</taxon>
        <taxon>Streptacidiphilus</taxon>
    </lineage>
</organism>
<feature type="chain" id="PRO_5045572912" evidence="3">
    <location>
        <begin position="31"/>
        <end position="561"/>
    </location>
</feature>